<dbReference type="InterPro" id="IPR050129">
    <property type="entry name" value="Zn_alcohol_dh"/>
</dbReference>
<organism evidence="6">
    <name type="scientific">hydrothermal vent metagenome</name>
    <dbReference type="NCBI Taxonomy" id="652676"/>
    <lineage>
        <taxon>unclassified sequences</taxon>
        <taxon>metagenomes</taxon>
        <taxon>ecological metagenomes</taxon>
    </lineage>
</organism>
<feature type="domain" description="Alcohol dehydrogenase-like N-terminal" evidence="5">
    <location>
        <begin position="23"/>
        <end position="122"/>
    </location>
</feature>
<gene>
    <name evidence="6" type="ORF">MNBD_DELTA01-1906</name>
</gene>
<dbReference type="InterPro" id="IPR002328">
    <property type="entry name" value="ADH_Zn_CS"/>
</dbReference>
<dbReference type="PROSITE" id="PS00059">
    <property type="entry name" value="ADH_ZINC"/>
    <property type="match status" value="1"/>
</dbReference>
<dbReference type="Gene3D" id="3.40.50.720">
    <property type="entry name" value="NAD(P)-binding Rossmann-like Domain"/>
    <property type="match status" value="1"/>
</dbReference>
<name>A0A3B0R6V5_9ZZZZ</name>
<dbReference type="AlphaFoldDB" id="A0A3B0R6V5"/>
<dbReference type="EMBL" id="UOEA01000074">
    <property type="protein sequence ID" value="VAV84826.1"/>
    <property type="molecule type" value="Genomic_DNA"/>
</dbReference>
<proteinExistence type="predicted"/>
<feature type="domain" description="Alcohol dehydrogenase-like C-terminal" evidence="4">
    <location>
        <begin position="173"/>
        <end position="300"/>
    </location>
</feature>
<accession>A0A3B0R6V5</accession>
<evidence type="ECO:0000256" key="2">
    <source>
        <dbReference type="ARBA" id="ARBA00022833"/>
    </source>
</evidence>
<protein>
    <submittedName>
        <fullName evidence="6">Sorbitol dehydrogenase</fullName>
        <ecNumber evidence="6">1.1.1.14</ecNumber>
    </submittedName>
</protein>
<dbReference type="InterPro" id="IPR036291">
    <property type="entry name" value="NAD(P)-bd_dom_sf"/>
</dbReference>
<dbReference type="GO" id="GO:0008270">
    <property type="term" value="F:zinc ion binding"/>
    <property type="evidence" value="ECO:0007669"/>
    <property type="project" value="InterPro"/>
</dbReference>
<evidence type="ECO:0000259" key="4">
    <source>
        <dbReference type="Pfam" id="PF00107"/>
    </source>
</evidence>
<evidence type="ECO:0000256" key="1">
    <source>
        <dbReference type="ARBA" id="ARBA00022723"/>
    </source>
</evidence>
<dbReference type="EC" id="1.1.1.14" evidence="6"/>
<dbReference type="GO" id="GO:0003939">
    <property type="term" value="F:L-iditol 2-dehydrogenase (NAD+) activity"/>
    <property type="evidence" value="ECO:0007669"/>
    <property type="project" value="UniProtKB-EC"/>
</dbReference>
<dbReference type="SUPFAM" id="SSF50129">
    <property type="entry name" value="GroES-like"/>
    <property type="match status" value="1"/>
</dbReference>
<evidence type="ECO:0000313" key="6">
    <source>
        <dbReference type="EMBL" id="VAV84826.1"/>
    </source>
</evidence>
<sequence>MKAAVYYTNSDVRIEERPMPVAGKGEIVVKIEASGICGSDVMEWYRIKKAPIVLGHEIAGTIEELGEGVTKFKLGDRVTVAHHVPCNTCRHCLTGNQSVCETLRTTSFDPGGFCEFVRVPAINVDRGTFLLPSNVSFLAGTFAEPLGCVVRGLNKSGFKPGMNVLVIGSGISGMLHIKLFKALGAGFVAATDIDEYRLSVAEKLGADMVMNGAFEDVSESIKEKTGRLCDLVVLCAAPDSAIKQGLASVEKGGGILFFAPKEPGETYPLPLFDLWRDNINIYNTYASPPAETMAAIDLIASGRVTVEDMISHRLGIDEAEKGFELVAGAGESLKVIIEPQR</sequence>
<dbReference type="InterPro" id="IPR013154">
    <property type="entry name" value="ADH-like_N"/>
</dbReference>
<keyword evidence="2" id="KW-0862">Zinc</keyword>
<dbReference type="Pfam" id="PF08240">
    <property type="entry name" value="ADH_N"/>
    <property type="match status" value="1"/>
</dbReference>
<dbReference type="PANTHER" id="PTHR43401">
    <property type="entry name" value="L-THREONINE 3-DEHYDROGENASE"/>
    <property type="match status" value="1"/>
</dbReference>
<keyword evidence="1" id="KW-0479">Metal-binding</keyword>
<dbReference type="InterPro" id="IPR013149">
    <property type="entry name" value="ADH-like_C"/>
</dbReference>
<dbReference type="InterPro" id="IPR011032">
    <property type="entry name" value="GroES-like_sf"/>
</dbReference>
<keyword evidence="3 6" id="KW-0560">Oxidoreductase</keyword>
<evidence type="ECO:0000259" key="5">
    <source>
        <dbReference type="Pfam" id="PF08240"/>
    </source>
</evidence>
<dbReference type="Gene3D" id="3.90.180.10">
    <property type="entry name" value="Medium-chain alcohol dehydrogenases, catalytic domain"/>
    <property type="match status" value="1"/>
</dbReference>
<dbReference type="PANTHER" id="PTHR43401:SF2">
    <property type="entry name" value="L-THREONINE 3-DEHYDROGENASE"/>
    <property type="match status" value="1"/>
</dbReference>
<reference evidence="6" key="1">
    <citation type="submission" date="2018-06" db="EMBL/GenBank/DDBJ databases">
        <authorList>
            <person name="Zhirakovskaya E."/>
        </authorList>
    </citation>
    <scope>NUCLEOTIDE SEQUENCE</scope>
</reference>
<dbReference type="SUPFAM" id="SSF51735">
    <property type="entry name" value="NAD(P)-binding Rossmann-fold domains"/>
    <property type="match status" value="1"/>
</dbReference>
<dbReference type="Pfam" id="PF00107">
    <property type="entry name" value="ADH_zinc_N"/>
    <property type="match status" value="1"/>
</dbReference>
<evidence type="ECO:0000256" key="3">
    <source>
        <dbReference type="ARBA" id="ARBA00023002"/>
    </source>
</evidence>